<evidence type="ECO:0000256" key="1">
    <source>
        <dbReference type="ARBA" id="ARBA00009986"/>
    </source>
</evidence>
<sequence>MYLHLLAYKEEIFGPVVLVNTFEDEEEVMSEANCTNYGLFSSVYTRDFEQAVRVAKTLEAGAVGINCSVPIRTVNIPVGGWKQSGLGRE</sequence>
<feature type="domain" description="Aldehyde dehydrogenase" evidence="4">
    <location>
        <begin position="7"/>
        <end position="89"/>
    </location>
</feature>
<gene>
    <name evidence="5" type="ORF">PV05_12063</name>
</gene>
<proteinExistence type="inferred from homology"/>
<organism evidence="5 6">
    <name type="scientific">Exophiala xenobiotica</name>
    <dbReference type="NCBI Taxonomy" id="348802"/>
    <lineage>
        <taxon>Eukaryota</taxon>
        <taxon>Fungi</taxon>
        <taxon>Dikarya</taxon>
        <taxon>Ascomycota</taxon>
        <taxon>Pezizomycotina</taxon>
        <taxon>Eurotiomycetes</taxon>
        <taxon>Chaetothyriomycetidae</taxon>
        <taxon>Chaetothyriales</taxon>
        <taxon>Herpotrichiellaceae</taxon>
        <taxon>Exophiala</taxon>
    </lineage>
</organism>
<dbReference type="EMBL" id="KN847323">
    <property type="protein sequence ID" value="KIW50478.1"/>
    <property type="molecule type" value="Genomic_DNA"/>
</dbReference>
<dbReference type="GO" id="GO:0004029">
    <property type="term" value="F:aldehyde dehydrogenase (NAD+) activity"/>
    <property type="evidence" value="ECO:0007669"/>
    <property type="project" value="UniProtKB-EC"/>
</dbReference>
<protein>
    <recommendedName>
        <fullName evidence="2">aldehyde dehydrogenase (NAD(+))</fullName>
        <ecNumber evidence="2">1.2.1.3</ecNumber>
    </recommendedName>
</protein>
<dbReference type="InterPro" id="IPR016162">
    <property type="entry name" value="Ald_DH_N"/>
</dbReference>
<evidence type="ECO:0000313" key="6">
    <source>
        <dbReference type="Proteomes" id="UP000054342"/>
    </source>
</evidence>
<keyword evidence="6" id="KW-1185">Reference proteome</keyword>
<dbReference type="Gene3D" id="3.40.309.10">
    <property type="entry name" value="Aldehyde Dehydrogenase, Chain A, domain 2"/>
    <property type="match status" value="1"/>
</dbReference>
<evidence type="ECO:0000256" key="3">
    <source>
        <dbReference type="ARBA" id="ARBA00049194"/>
    </source>
</evidence>
<accession>A0A0D2E4Z3</accession>
<dbReference type="InterPro" id="IPR015590">
    <property type="entry name" value="Aldehyde_DH_dom"/>
</dbReference>
<dbReference type="HOGENOM" id="CLU_005391_1_8_1"/>
<evidence type="ECO:0000259" key="4">
    <source>
        <dbReference type="Pfam" id="PF00171"/>
    </source>
</evidence>
<dbReference type="GeneID" id="25333971"/>
<comment type="catalytic activity">
    <reaction evidence="3">
        <text>an aldehyde + NAD(+) + H2O = a carboxylate + NADH + 2 H(+)</text>
        <dbReference type="Rhea" id="RHEA:16185"/>
        <dbReference type="ChEBI" id="CHEBI:15377"/>
        <dbReference type="ChEBI" id="CHEBI:15378"/>
        <dbReference type="ChEBI" id="CHEBI:17478"/>
        <dbReference type="ChEBI" id="CHEBI:29067"/>
        <dbReference type="ChEBI" id="CHEBI:57540"/>
        <dbReference type="ChEBI" id="CHEBI:57945"/>
        <dbReference type="EC" id="1.2.1.3"/>
    </reaction>
</comment>
<dbReference type="InterPro" id="IPR016163">
    <property type="entry name" value="Ald_DH_C"/>
</dbReference>
<comment type="similarity">
    <text evidence="1">Belongs to the aldehyde dehydrogenase family.</text>
</comment>
<reference evidence="5 6" key="1">
    <citation type="submission" date="2015-01" db="EMBL/GenBank/DDBJ databases">
        <title>The Genome Sequence of Exophiala xenobiotica CBS118157.</title>
        <authorList>
            <consortium name="The Broad Institute Genomics Platform"/>
            <person name="Cuomo C."/>
            <person name="de Hoog S."/>
            <person name="Gorbushina A."/>
            <person name="Stielow B."/>
            <person name="Teixiera M."/>
            <person name="Abouelleil A."/>
            <person name="Chapman S.B."/>
            <person name="Priest M."/>
            <person name="Young S.K."/>
            <person name="Wortman J."/>
            <person name="Nusbaum C."/>
            <person name="Birren B."/>
        </authorList>
    </citation>
    <scope>NUCLEOTIDE SEQUENCE [LARGE SCALE GENOMIC DNA]</scope>
    <source>
        <strain evidence="5 6">CBS 118157</strain>
    </source>
</reference>
<dbReference type="EC" id="1.2.1.3" evidence="2"/>
<dbReference type="InterPro" id="IPR016161">
    <property type="entry name" value="Ald_DH/histidinol_DH"/>
</dbReference>
<dbReference type="Gene3D" id="3.40.605.10">
    <property type="entry name" value="Aldehyde Dehydrogenase, Chain A, domain 1"/>
    <property type="match status" value="1"/>
</dbReference>
<dbReference type="RefSeq" id="XP_013311062.1">
    <property type="nucleotide sequence ID" value="XM_013455608.1"/>
</dbReference>
<evidence type="ECO:0000313" key="5">
    <source>
        <dbReference type="EMBL" id="KIW50478.1"/>
    </source>
</evidence>
<dbReference type="Proteomes" id="UP000054342">
    <property type="component" value="Unassembled WGS sequence"/>
</dbReference>
<dbReference type="STRING" id="348802.A0A0D2E4Z3"/>
<dbReference type="OrthoDB" id="310895at2759"/>
<dbReference type="SUPFAM" id="SSF53720">
    <property type="entry name" value="ALDH-like"/>
    <property type="match status" value="1"/>
</dbReference>
<name>A0A0D2E4Z3_9EURO</name>
<dbReference type="PANTHER" id="PTHR11699">
    <property type="entry name" value="ALDEHYDE DEHYDROGENASE-RELATED"/>
    <property type="match status" value="1"/>
</dbReference>
<dbReference type="Pfam" id="PF00171">
    <property type="entry name" value="Aldedh"/>
    <property type="match status" value="1"/>
</dbReference>
<dbReference type="AlphaFoldDB" id="A0A0D2E4Z3"/>
<evidence type="ECO:0000256" key="2">
    <source>
        <dbReference type="ARBA" id="ARBA00024226"/>
    </source>
</evidence>